<evidence type="ECO:0000313" key="1">
    <source>
        <dbReference type="EMBL" id="ASM55919.1"/>
    </source>
</evidence>
<protein>
    <submittedName>
        <fullName evidence="1">Uncharacterized protein</fullName>
    </submittedName>
</protein>
<dbReference type="EMBL" id="CP011037">
    <property type="protein sequence ID" value="ASM55919.1"/>
    <property type="molecule type" value="Genomic_DNA"/>
</dbReference>
<gene>
    <name evidence="1" type="ORF">PNIG_b0303</name>
</gene>
<reference evidence="1 2" key="1">
    <citation type="submission" date="2015-03" db="EMBL/GenBank/DDBJ databases">
        <authorList>
            <person name="Xie B.-B."/>
            <person name="Rong J.-C."/>
            <person name="Qin Q.-L."/>
            <person name="Zhang Y.-Z."/>
        </authorList>
    </citation>
    <scope>NUCLEOTIDE SEQUENCE [LARGE SCALE GENOMIC DNA]</scope>
    <source>
        <strain evidence="1 2">KMM 661</strain>
    </source>
</reference>
<proteinExistence type="predicted"/>
<dbReference type="Proteomes" id="UP000198329">
    <property type="component" value="Chromosome II"/>
</dbReference>
<sequence>MFIAFNKIFMSTLLFKIAGSAAGCLTVEECMNIPLFGKVD</sequence>
<dbReference type="KEGG" id="png:PNIG_b0303"/>
<dbReference type="AlphaFoldDB" id="A0AAC9UL98"/>
<evidence type="ECO:0000313" key="2">
    <source>
        <dbReference type="Proteomes" id="UP000198329"/>
    </source>
</evidence>
<accession>A0AAC9UL98</accession>
<keyword evidence="2" id="KW-1185">Reference proteome</keyword>
<name>A0AAC9UL98_9GAMM</name>
<organism evidence="1 2">
    <name type="scientific">Pseudoalteromonas nigrifaciens</name>
    <dbReference type="NCBI Taxonomy" id="28109"/>
    <lineage>
        <taxon>Bacteria</taxon>
        <taxon>Pseudomonadati</taxon>
        <taxon>Pseudomonadota</taxon>
        <taxon>Gammaproteobacteria</taxon>
        <taxon>Alteromonadales</taxon>
        <taxon>Pseudoalteromonadaceae</taxon>
        <taxon>Pseudoalteromonas</taxon>
    </lineage>
</organism>